<evidence type="ECO:0000313" key="9">
    <source>
        <dbReference type="EMBL" id="PIA16115.1"/>
    </source>
</evidence>
<evidence type="ECO:0000256" key="4">
    <source>
        <dbReference type="ARBA" id="ARBA00023212"/>
    </source>
</evidence>
<dbReference type="SMART" id="SM00721">
    <property type="entry name" value="BAR"/>
    <property type="match status" value="1"/>
</dbReference>
<feature type="domain" description="SH3" evidence="7">
    <location>
        <begin position="369"/>
        <end position="440"/>
    </location>
</feature>
<evidence type="ECO:0000256" key="5">
    <source>
        <dbReference type="PROSITE-ProRule" id="PRU00192"/>
    </source>
</evidence>
<keyword evidence="2 5" id="KW-0728">SH3 domain</keyword>
<dbReference type="Gene3D" id="1.20.1270.60">
    <property type="entry name" value="Arfaptin homology (AH) domain/BAR domain"/>
    <property type="match status" value="1"/>
</dbReference>
<dbReference type="SUPFAM" id="SSF103657">
    <property type="entry name" value="BAR/IMD domain-like"/>
    <property type="match status" value="1"/>
</dbReference>
<evidence type="ECO:0000313" key="10">
    <source>
        <dbReference type="Proteomes" id="UP000242474"/>
    </source>
</evidence>
<dbReference type="SMART" id="SM00326">
    <property type="entry name" value="SH3"/>
    <property type="match status" value="1"/>
</dbReference>
<dbReference type="InterPro" id="IPR001452">
    <property type="entry name" value="SH3_domain"/>
</dbReference>
<dbReference type="InterPro" id="IPR004148">
    <property type="entry name" value="BAR_dom"/>
</dbReference>
<gene>
    <name evidence="9" type="ORF">COEREDRAFT_87327</name>
</gene>
<dbReference type="AlphaFoldDB" id="A0A2G5BAS4"/>
<sequence length="522" mass="58587">MTSTIKRGFGKLGQRTGELLGHNSSNKSEVGDDFKDLQVETDNRHAGTEYTQAALLMYTNQLLKKKKASDNTKLELYLLENLGSAMIRLGGSLPNDSNYGRALESFGRTEEQLNDLQLKFVNSVKEGWLPELQRSLDDFKEYVAMQKKLESRRGEYDSKMVKFQKARKDNITIEDELRTAQVRYEDTYDDLGRRMMEMQDAEQGYLRGAFNFYEAQMDYHKKCYEELARLRGAFDECLQAKRAPAAERHPVGALLATRRSQQTLKPGEMTVPARHPIPFSGQGAATLGRSTSYRTAPGHFRNDSNQFSDRGDDTPDSGAATPRGYAAPQVPHLGRSNSDFVASPGERQPAPAVATRRHAPPPPMPARNPRRVLMRANYKFRANELGELELEKGDIVELIKRIDDGGWGQGKLVYAATGLRGMQVGQTGLFPINYMEECKESDIPPATPTRELRSAAISHQRSESFQSAGYKPPVSARTLTNPAQELKLKPTVTEDCKHCGCSDHKSNPLDHFRCTNCFHYHS</sequence>
<dbReference type="Proteomes" id="UP000242474">
    <property type="component" value="Unassembled WGS sequence"/>
</dbReference>
<name>A0A2G5BAS4_COERN</name>
<dbReference type="PROSITE" id="PS51021">
    <property type="entry name" value="BAR"/>
    <property type="match status" value="1"/>
</dbReference>
<evidence type="ECO:0000256" key="2">
    <source>
        <dbReference type="ARBA" id="ARBA00022443"/>
    </source>
</evidence>
<dbReference type="CDD" id="cd00174">
    <property type="entry name" value="SH3"/>
    <property type="match status" value="1"/>
</dbReference>
<dbReference type="InterPro" id="IPR036028">
    <property type="entry name" value="SH3-like_dom_sf"/>
</dbReference>
<dbReference type="OrthoDB" id="14167at2759"/>
<feature type="region of interest" description="Disordered" evidence="6">
    <location>
        <begin position="262"/>
        <end position="369"/>
    </location>
</feature>
<dbReference type="PANTHER" id="PTHR47174">
    <property type="entry name" value="BRIDGING INTEGRATOR 3"/>
    <property type="match status" value="1"/>
</dbReference>
<evidence type="ECO:0000259" key="7">
    <source>
        <dbReference type="PROSITE" id="PS50002"/>
    </source>
</evidence>
<protein>
    <submittedName>
        <fullName evidence="9">BAR-domain-containing protein</fullName>
    </submittedName>
</protein>
<dbReference type="STRING" id="763665.A0A2G5BAS4"/>
<dbReference type="Pfam" id="PF03114">
    <property type="entry name" value="BAR"/>
    <property type="match status" value="1"/>
</dbReference>
<feature type="compositionally biased region" description="Polar residues" evidence="6">
    <location>
        <begin position="457"/>
        <end position="467"/>
    </location>
</feature>
<evidence type="ECO:0000259" key="8">
    <source>
        <dbReference type="PROSITE" id="PS51021"/>
    </source>
</evidence>
<dbReference type="GO" id="GO:0006897">
    <property type="term" value="P:endocytosis"/>
    <property type="evidence" value="ECO:0007669"/>
    <property type="project" value="InterPro"/>
</dbReference>
<keyword evidence="10" id="KW-1185">Reference proteome</keyword>
<organism evidence="9 10">
    <name type="scientific">Coemansia reversa (strain ATCC 12441 / NRRL 1564)</name>
    <dbReference type="NCBI Taxonomy" id="763665"/>
    <lineage>
        <taxon>Eukaryota</taxon>
        <taxon>Fungi</taxon>
        <taxon>Fungi incertae sedis</taxon>
        <taxon>Zoopagomycota</taxon>
        <taxon>Kickxellomycotina</taxon>
        <taxon>Kickxellomycetes</taxon>
        <taxon>Kickxellales</taxon>
        <taxon>Kickxellaceae</taxon>
        <taxon>Coemansia</taxon>
    </lineage>
</organism>
<evidence type="ECO:0000256" key="6">
    <source>
        <dbReference type="SAM" id="MobiDB-lite"/>
    </source>
</evidence>
<dbReference type="InterPro" id="IPR027267">
    <property type="entry name" value="AH/BAR_dom_sf"/>
</dbReference>
<dbReference type="PANTHER" id="PTHR47174:SF3">
    <property type="entry name" value="BRIDGING INTEGRATOR 3"/>
    <property type="match status" value="1"/>
</dbReference>
<dbReference type="EMBL" id="KZ303502">
    <property type="protein sequence ID" value="PIA16115.1"/>
    <property type="molecule type" value="Genomic_DNA"/>
</dbReference>
<dbReference type="GO" id="GO:0015629">
    <property type="term" value="C:actin cytoskeleton"/>
    <property type="evidence" value="ECO:0007669"/>
    <property type="project" value="TreeGrafter"/>
</dbReference>
<dbReference type="GO" id="GO:0005737">
    <property type="term" value="C:cytoplasm"/>
    <property type="evidence" value="ECO:0007669"/>
    <property type="project" value="InterPro"/>
</dbReference>
<proteinExistence type="predicted"/>
<feature type="region of interest" description="Disordered" evidence="6">
    <location>
        <begin position="454"/>
        <end position="482"/>
    </location>
</feature>
<evidence type="ECO:0000256" key="1">
    <source>
        <dbReference type="ARBA" id="ARBA00004245"/>
    </source>
</evidence>
<dbReference type="Pfam" id="PF07653">
    <property type="entry name" value="SH3_2"/>
    <property type="match status" value="1"/>
</dbReference>
<accession>A0A2G5BAS4</accession>
<dbReference type="PROSITE" id="PS50002">
    <property type="entry name" value="SH3"/>
    <property type="match status" value="1"/>
</dbReference>
<evidence type="ECO:0000256" key="3">
    <source>
        <dbReference type="ARBA" id="ARBA00022490"/>
    </source>
</evidence>
<dbReference type="SUPFAM" id="SSF50044">
    <property type="entry name" value="SH3-domain"/>
    <property type="match status" value="1"/>
</dbReference>
<dbReference type="GO" id="GO:0051666">
    <property type="term" value="P:actin cortical patch localization"/>
    <property type="evidence" value="ECO:0007669"/>
    <property type="project" value="InterPro"/>
</dbReference>
<feature type="domain" description="BAR" evidence="8">
    <location>
        <begin position="19"/>
        <end position="243"/>
    </location>
</feature>
<reference evidence="9 10" key="1">
    <citation type="journal article" date="2015" name="Genome Biol. Evol.">
        <title>Phylogenomic analyses indicate that early fungi evolved digesting cell walls of algal ancestors of land plants.</title>
        <authorList>
            <person name="Chang Y."/>
            <person name="Wang S."/>
            <person name="Sekimoto S."/>
            <person name="Aerts A.L."/>
            <person name="Choi C."/>
            <person name="Clum A."/>
            <person name="LaButti K.M."/>
            <person name="Lindquist E.A."/>
            <person name="Yee Ngan C."/>
            <person name="Ohm R.A."/>
            <person name="Salamov A.A."/>
            <person name="Grigoriev I.V."/>
            <person name="Spatafora J.W."/>
            <person name="Berbee M.L."/>
        </authorList>
    </citation>
    <scope>NUCLEOTIDE SEQUENCE [LARGE SCALE GENOMIC DNA]</scope>
    <source>
        <strain evidence="9 10">NRRL 1564</strain>
    </source>
</reference>
<dbReference type="InterPro" id="IPR046982">
    <property type="entry name" value="BIN3/RVS161-like"/>
</dbReference>
<dbReference type="Gene3D" id="2.30.30.40">
    <property type="entry name" value="SH3 Domains"/>
    <property type="match status" value="1"/>
</dbReference>
<keyword evidence="4" id="KW-0206">Cytoskeleton</keyword>
<comment type="subcellular location">
    <subcellularLocation>
        <location evidence="1">Cytoplasm</location>
        <location evidence="1">Cytoskeleton</location>
    </subcellularLocation>
</comment>
<keyword evidence="3" id="KW-0963">Cytoplasm</keyword>